<dbReference type="Gene3D" id="3.40.50.300">
    <property type="entry name" value="P-loop containing nucleotide triphosphate hydrolases"/>
    <property type="match status" value="1"/>
</dbReference>
<evidence type="ECO:0000256" key="2">
    <source>
        <dbReference type="ARBA" id="ARBA00022741"/>
    </source>
</evidence>
<reference evidence="12 13" key="1">
    <citation type="submission" date="2021-04" db="EMBL/GenBank/DDBJ databases">
        <title>Magnetospirillum sulfuroxidans sp. nov., a facultative chemolithoautotrophic sulfur-oxidizing alphaproteobacterium isolated from freshwater sediment and proposals for Paramagetospirillum gen. nov., and Magnetospirillaceae fam. nov.</title>
        <authorList>
            <person name="Koziaeva V."/>
            <person name="Geelhoed J.S."/>
            <person name="Sorokin D.Y."/>
            <person name="Grouzdev D.S."/>
        </authorList>
    </citation>
    <scope>NUCLEOTIDE SEQUENCE [LARGE SCALE GENOMIC DNA]</scope>
    <source>
        <strain evidence="12 13">J10</strain>
    </source>
</reference>
<evidence type="ECO:0000256" key="4">
    <source>
        <dbReference type="ARBA" id="ARBA00023012"/>
    </source>
</evidence>
<dbReference type="PROSITE" id="PS50045">
    <property type="entry name" value="SIGMA54_INTERACT_4"/>
    <property type="match status" value="1"/>
</dbReference>
<dbReference type="InterPro" id="IPR025943">
    <property type="entry name" value="Sigma_54_int_dom_ATP-bd_2"/>
</dbReference>
<protein>
    <submittedName>
        <fullName evidence="12">Sigma-54-dependent Fis family transcriptional regulator</fullName>
    </submittedName>
</protein>
<keyword evidence="4" id="KW-0902">Two-component regulatory system</keyword>
<feature type="modified residue" description="4-aspartylphosphate" evidence="9">
    <location>
        <position position="53"/>
    </location>
</feature>
<dbReference type="SMART" id="SM00448">
    <property type="entry name" value="REC"/>
    <property type="match status" value="1"/>
</dbReference>
<accession>A0ABS5I800</accession>
<organism evidence="12 13">
    <name type="scientific">Magnetospirillum sulfuroxidans</name>
    <dbReference type="NCBI Taxonomy" id="611300"/>
    <lineage>
        <taxon>Bacteria</taxon>
        <taxon>Pseudomonadati</taxon>
        <taxon>Pseudomonadota</taxon>
        <taxon>Alphaproteobacteria</taxon>
        <taxon>Rhodospirillales</taxon>
        <taxon>Rhodospirillaceae</taxon>
        <taxon>Magnetospirillum</taxon>
    </lineage>
</organism>
<dbReference type="Proteomes" id="UP000680714">
    <property type="component" value="Unassembled WGS sequence"/>
</dbReference>
<dbReference type="EMBL" id="JAGTUF010000001">
    <property type="protein sequence ID" value="MBR9970551.1"/>
    <property type="molecule type" value="Genomic_DNA"/>
</dbReference>
<dbReference type="Pfam" id="PF25601">
    <property type="entry name" value="AAA_lid_14"/>
    <property type="match status" value="1"/>
</dbReference>
<dbReference type="InterPro" id="IPR001789">
    <property type="entry name" value="Sig_transdc_resp-reg_receiver"/>
</dbReference>
<dbReference type="InterPro" id="IPR003593">
    <property type="entry name" value="AAA+_ATPase"/>
</dbReference>
<dbReference type="PROSITE" id="PS50110">
    <property type="entry name" value="RESPONSE_REGULATORY"/>
    <property type="match status" value="1"/>
</dbReference>
<dbReference type="Gene3D" id="1.10.8.60">
    <property type="match status" value="1"/>
</dbReference>
<evidence type="ECO:0000256" key="8">
    <source>
        <dbReference type="ARBA" id="ARBA00023163"/>
    </source>
</evidence>
<dbReference type="CDD" id="cd17550">
    <property type="entry name" value="REC_NtrX-like"/>
    <property type="match status" value="1"/>
</dbReference>
<evidence type="ECO:0000256" key="1">
    <source>
        <dbReference type="ARBA" id="ARBA00022553"/>
    </source>
</evidence>
<dbReference type="InterPro" id="IPR011006">
    <property type="entry name" value="CheY-like_superfamily"/>
</dbReference>
<dbReference type="Pfam" id="PF00158">
    <property type="entry name" value="Sigma54_activat"/>
    <property type="match status" value="1"/>
</dbReference>
<keyword evidence="1 9" id="KW-0597">Phosphoprotein</keyword>
<keyword evidence="3" id="KW-0067">ATP-binding</keyword>
<proteinExistence type="predicted"/>
<dbReference type="InterPro" id="IPR025944">
    <property type="entry name" value="Sigma_54_int_dom_CS"/>
</dbReference>
<evidence type="ECO:0000256" key="6">
    <source>
        <dbReference type="ARBA" id="ARBA00023125"/>
    </source>
</evidence>
<dbReference type="InterPro" id="IPR027417">
    <property type="entry name" value="P-loop_NTPase"/>
</dbReference>
<feature type="domain" description="Sigma-54 factor interaction" evidence="10">
    <location>
        <begin position="145"/>
        <end position="373"/>
    </location>
</feature>
<dbReference type="CDD" id="cd00009">
    <property type="entry name" value="AAA"/>
    <property type="match status" value="1"/>
</dbReference>
<sequence>MAHDILIVDDEADIRALIAGILEDEGYATREAGNSDAALEAVRARRPSLIIQDIWLQGSDMDGLGILTAVKHDHPDVPVVMISGHGTIETAVEAIKIGAYDFIEKPFKTDRLLIIIERAIEAAKLRRENAELRLRVGNPVAVGDLVGASLFIQQIRQAVDKVAPTNSRVLITGPAGSGKEVAARIIHGRSRRAEAPFVVLNCAAMHPDRMEMELFGNEHGDTPEAPRKIGTFEQAHGGTLLLDEVADMPLETQGKIVRVLQDQTFERVGGGTRVEVDVRVIATTNRDLQAEIAAGRFREDLYYRLNVVPIRVPSLRERKEDVPALARHFMQLAAQAAGTQVRPLGEDTLAALQAYDWPGNVRQLRNVMDWLLIMAPGESSDIIRADMLPGEIGAITPAVLRWEKSSEIMTLPLRDARELFEREYLLAQVNRFAGNISRTATFVGMERSALHRKLKLLGVNTDDKGKP</sequence>
<dbReference type="SUPFAM" id="SSF52172">
    <property type="entry name" value="CheY-like"/>
    <property type="match status" value="1"/>
</dbReference>
<keyword evidence="13" id="KW-1185">Reference proteome</keyword>
<keyword evidence="2" id="KW-0547">Nucleotide-binding</keyword>
<dbReference type="SUPFAM" id="SSF52540">
    <property type="entry name" value="P-loop containing nucleoside triphosphate hydrolases"/>
    <property type="match status" value="1"/>
</dbReference>
<dbReference type="PROSITE" id="PS00676">
    <property type="entry name" value="SIGMA54_INTERACT_2"/>
    <property type="match status" value="1"/>
</dbReference>
<evidence type="ECO:0000313" key="13">
    <source>
        <dbReference type="Proteomes" id="UP000680714"/>
    </source>
</evidence>
<dbReference type="Pfam" id="PF02954">
    <property type="entry name" value="HTH_8"/>
    <property type="match status" value="1"/>
</dbReference>
<keyword evidence="5" id="KW-0805">Transcription regulation</keyword>
<dbReference type="InterPro" id="IPR058031">
    <property type="entry name" value="AAA_lid_NorR"/>
</dbReference>
<keyword evidence="8" id="KW-0804">Transcription</keyword>
<evidence type="ECO:0000256" key="3">
    <source>
        <dbReference type="ARBA" id="ARBA00022840"/>
    </source>
</evidence>
<dbReference type="InterPro" id="IPR002197">
    <property type="entry name" value="HTH_Fis"/>
</dbReference>
<dbReference type="InterPro" id="IPR009057">
    <property type="entry name" value="Homeodomain-like_sf"/>
</dbReference>
<dbReference type="Gene3D" id="3.40.50.2300">
    <property type="match status" value="1"/>
</dbReference>
<dbReference type="PROSITE" id="PS00688">
    <property type="entry name" value="SIGMA54_INTERACT_3"/>
    <property type="match status" value="1"/>
</dbReference>
<dbReference type="SMART" id="SM00382">
    <property type="entry name" value="AAA"/>
    <property type="match status" value="1"/>
</dbReference>
<evidence type="ECO:0000259" key="10">
    <source>
        <dbReference type="PROSITE" id="PS50045"/>
    </source>
</evidence>
<dbReference type="SUPFAM" id="SSF46689">
    <property type="entry name" value="Homeodomain-like"/>
    <property type="match status" value="1"/>
</dbReference>
<feature type="domain" description="Response regulatory" evidence="11">
    <location>
        <begin position="4"/>
        <end position="120"/>
    </location>
</feature>
<keyword evidence="7" id="KW-0010">Activator</keyword>
<evidence type="ECO:0000259" key="11">
    <source>
        <dbReference type="PROSITE" id="PS50110"/>
    </source>
</evidence>
<evidence type="ECO:0000256" key="7">
    <source>
        <dbReference type="ARBA" id="ARBA00023159"/>
    </source>
</evidence>
<dbReference type="PANTHER" id="PTHR32071:SF17">
    <property type="entry name" value="TRANSCRIPTIONAL REGULATOR (NTRC FAMILY)"/>
    <property type="match status" value="1"/>
</dbReference>
<dbReference type="PANTHER" id="PTHR32071">
    <property type="entry name" value="TRANSCRIPTIONAL REGULATORY PROTEIN"/>
    <property type="match status" value="1"/>
</dbReference>
<comment type="caution">
    <text evidence="12">The sequence shown here is derived from an EMBL/GenBank/DDBJ whole genome shotgun (WGS) entry which is preliminary data.</text>
</comment>
<dbReference type="InterPro" id="IPR002078">
    <property type="entry name" value="Sigma_54_int"/>
</dbReference>
<keyword evidence="6" id="KW-0238">DNA-binding</keyword>
<name>A0ABS5I800_9PROT</name>
<evidence type="ECO:0000256" key="5">
    <source>
        <dbReference type="ARBA" id="ARBA00023015"/>
    </source>
</evidence>
<dbReference type="Gene3D" id="1.10.10.60">
    <property type="entry name" value="Homeodomain-like"/>
    <property type="match status" value="1"/>
</dbReference>
<dbReference type="Pfam" id="PF00072">
    <property type="entry name" value="Response_reg"/>
    <property type="match status" value="1"/>
</dbReference>
<evidence type="ECO:0000313" key="12">
    <source>
        <dbReference type="EMBL" id="MBR9970551.1"/>
    </source>
</evidence>
<dbReference type="RefSeq" id="WP_211546040.1">
    <property type="nucleotide sequence ID" value="NZ_JAGTUF010000001.1"/>
</dbReference>
<gene>
    <name evidence="12" type="ORF">KEC16_02345</name>
</gene>
<evidence type="ECO:0000256" key="9">
    <source>
        <dbReference type="PROSITE-ProRule" id="PRU00169"/>
    </source>
</evidence>